<dbReference type="STRING" id="869279.SE15_07670"/>
<keyword evidence="1" id="KW-0812">Transmembrane</keyword>
<feature type="transmembrane region" description="Helical" evidence="1">
    <location>
        <begin position="31"/>
        <end position="49"/>
    </location>
</feature>
<protein>
    <recommendedName>
        <fullName evidence="4">Transglycosylase</fullName>
    </recommendedName>
</protein>
<keyword evidence="3" id="KW-1185">Reference proteome</keyword>
<dbReference type="OrthoDB" id="165679at2"/>
<feature type="transmembrane region" description="Helical" evidence="1">
    <location>
        <begin position="6"/>
        <end position="24"/>
    </location>
</feature>
<keyword evidence="1" id="KW-0472">Membrane</keyword>
<evidence type="ECO:0008006" key="4">
    <source>
        <dbReference type="Google" id="ProtNLM"/>
    </source>
</evidence>
<dbReference type="Proteomes" id="UP000050544">
    <property type="component" value="Unassembled WGS sequence"/>
</dbReference>
<dbReference type="AlphaFoldDB" id="A0A0P6Y1Z3"/>
<feature type="transmembrane region" description="Helical" evidence="1">
    <location>
        <begin position="61"/>
        <end position="82"/>
    </location>
</feature>
<comment type="caution">
    <text evidence="2">The sequence shown here is derived from an EMBL/GenBank/DDBJ whole genome shotgun (WGS) entry which is preliminary data.</text>
</comment>
<accession>A0A0P6Y1Z3</accession>
<evidence type="ECO:0000313" key="2">
    <source>
        <dbReference type="EMBL" id="KPL83136.1"/>
    </source>
</evidence>
<organism evidence="2 3">
    <name type="scientific">Thermanaerothrix daxensis</name>
    <dbReference type="NCBI Taxonomy" id="869279"/>
    <lineage>
        <taxon>Bacteria</taxon>
        <taxon>Bacillati</taxon>
        <taxon>Chloroflexota</taxon>
        <taxon>Anaerolineae</taxon>
        <taxon>Anaerolineales</taxon>
        <taxon>Anaerolineaceae</taxon>
        <taxon>Thermanaerothrix</taxon>
    </lineage>
</organism>
<name>A0A0P6Y1Z3_9CHLR</name>
<evidence type="ECO:0000256" key="1">
    <source>
        <dbReference type="SAM" id="Phobius"/>
    </source>
</evidence>
<dbReference type="RefSeq" id="WP_054521529.1">
    <property type="nucleotide sequence ID" value="NZ_LGKO01000004.1"/>
</dbReference>
<proteinExistence type="predicted"/>
<gene>
    <name evidence="2" type="ORF">SE15_07670</name>
</gene>
<evidence type="ECO:0000313" key="3">
    <source>
        <dbReference type="Proteomes" id="UP000050544"/>
    </source>
</evidence>
<dbReference type="EMBL" id="LGKO01000004">
    <property type="protein sequence ID" value="KPL83136.1"/>
    <property type="molecule type" value="Genomic_DNA"/>
</dbReference>
<keyword evidence="1" id="KW-1133">Transmembrane helix</keyword>
<sequence length="93" mass="9756">MTIQSILLGICMATLLGALFHLWRGGGWVKLIAYLVAANLGFWVGHWAAGALNWTAGRVGPINLGGALVGGVLFLGLAYWLGQVEPPQGGKRA</sequence>
<reference evidence="2 3" key="1">
    <citation type="submission" date="2015-07" db="EMBL/GenBank/DDBJ databases">
        <title>Whole genome sequence of Thermanaerothrix daxensis DSM 23592.</title>
        <authorList>
            <person name="Hemp J."/>
            <person name="Ward L.M."/>
            <person name="Pace L.A."/>
            <person name="Fischer W.W."/>
        </authorList>
    </citation>
    <scope>NUCLEOTIDE SEQUENCE [LARGE SCALE GENOMIC DNA]</scope>
    <source>
        <strain evidence="2 3">GNS-1</strain>
    </source>
</reference>